<proteinExistence type="predicted"/>
<evidence type="ECO:0000313" key="5">
    <source>
        <dbReference type="EMBL" id="CAF1102634.1"/>
    </source>
</evidence>
<dbReference type="Proteomes" id="UP000663877">
    <property type="component" value="Unassembled WGS sequence"/>
</dbReference>
<accession>A0A814PC27</accession>
<dbReference type="PANTHER" id="PTHR31212:SF4">
    <property type="entry name" value="ALPHA-KETOGLUTARATE-DEPENDENT DIOXYGENASE ALKB HOMOLOG 3"/>
    <property type="match status" value="1"/>
</dbReference>
<dbReference type="InterPro" id="IPR005123">
    <property type="entry name" value="Oxoglu/Fe-dep_dioxygenase_dom"/>
</dbReference>
<dbReference type="EMBL" id="CAJNOM010000128">
    <property type="protein sequence ID" value="CAF1102634.1"/>
    <property type="molecule type" value="Genomic_DNA"/>
</dbReference>
<dbReference type="OrthoDB" id="445341at2759"/>
<dbReference type="GO" id="GO:0051213">
    <property type="term" value="F:dioxygenase activity"/>
    <property type="evidence" value="ECO:0007669"/>
    <property type="project" value="InterPro"/>
</dbReference>
<name>A0A814PC27_9BILA</name>
<dbReference type="InterPro" id="IPR032854">
    <property type="entry name" value="ALKBH3"/>
</dbReference>
<evidence type="ECO:0000256" key="2">
    <source>
        <dbReference type="SAM" id="Phobius"/>
    </source>
</evidence>
<gene>
    <name evidence="4" type="ORF">BJG266_LOCUS17978</name>
    <name evidence="5" type="ORF">QVE165_LOCUS20386</name>
</gene>
<protein>
    <recommendedName>
        <fullName evidence="3">Fe2OG dioxygenase domain-containing protein</fullName>
    </recommendedName>
</protein>
<dbReference type="InterPro" id="IPR037151">
    <property type="entry name" value="AlkB-like_sf"/>
</dbReference>
<dbReference type="GO" id="GO:0006307">
    <property type="term" value="P:DNA alkylation repair"/>
    <property type="evidence" value="ECO:0007669"/>
    <property type="project" value="InterPro"/>
</dbReference>
<dbReference type="Gene3D" id="2.60.120.590">
    <property type="entry name" value="Alpha-ketoglutarate-dependent dioxygenase AlkB-like"/>
    <property type="match status" value="1"/>
</dbReference>
<evidence type="ECO:0000259" key="3">
    <source>
        <dbReference type="PROSITE" id="PS51471"/>
    </source>
</evidence>
<keyword evidence="6" id="KW-1185">Reference proteome</keyword>
<evidence type="ECO:0000256" key="1">
    <source>
        <dbReference type="ARBA" id="ARBA00001954"/>
    </source>
</evidence>
<dbReference type="SUPFAM" id="SSF51197">
    <property type="entry name" value="Clavaminate synthase-like"/>
    <property type="match status" value="1"/>
</dbReference>
<dbReference type="InterPro" id="IPR027450">
    <property type="entry name" value="AlkB-like"/>
</dbReference>
<dbReference type="PANTHER" id="PTHR31212">
    <property type="entry name" value="ALPHA-KETOGLUTARATE-DEPENDENT DIOXYGENASE ALKB HOMOLOG 3"/>
    <property type="match status" value="1"/>
</dbReference>
<evidence type="ECO:0000313" key="6">
    <source>
        <dbReference type="Proteomes" id="UP000663832"/>
    </source>
</evidence>
<comment type="caution">
    <text evidence="5">The sequence shown here is derived from an EMBL/GenBank/DDBJ whole genome shotgun (WGS) entry which is preliminary data.</text>
</comment>
<feature type="transmembrane region" description="Helical" evidence="2">
    <location>
        <begin position="234"/>
        <end position="252"/>
    </location>
</feature>
<dbReference type="Proteomes" id="UP000663832">
    <property type="component" value="Unassembled WGS sequence"/>
</dbReference>
<keyword evidence="2" id="KW-0472">Membrane</keyword>
<keyword evidence="2" id="KW-1133">Transmembrane helix</keyword>
<dbReference type="AlphaFoldDB" id="A0A814PC27"/>
<evidence type="ECO:0000313" key="4">
    <source>
        <dbReference type="EMBL" id="CAF1039375.1"/>
    </source>
</evidence>
<feature type="domain" description="Fe2OG dioxygenase" evidence="3">
    <location>
        <begin position="98"/>
        <end position="200"/>
    </location>
</feature>
<reference evidence="5" key="1">
    <citation type="submission" date="2021-02" db="EMBL/GenBank/DDBJ databases">
        <authorList>
            <person name="Nowell W R."/>
        </authorList>
    </citation>
    <scope>NUCLEOTIDE SEQUENCE</scope>
</reference>
<dbReference type="PROSITE" id="PS51471">
    <property type="entry name" value="FE2OG_OXY"/>
    <property type="match status" value="1"/>
</dbReference>
<comment type="cofactor">
    <cofactor evidence="1">
        <name>Fe(2+)</name>
        <dbReference type="ChEBI" id="CHEBI:29033"/>
    </cofactor>
</comment>
<keyword evidence="2" id="KW-0812">Transmembrane</keyword>
<organism evidence="5 6">
    <name type="scientific">Adineta steineri</name>
    <dbReference type="NCBI Taxonomy" id="433720"/>
    <lineage>
        <taxon>Eukaryota</taxon>
        <taxon>Metazoa</taxon>
        <taxon>Spiralia</taxon>
        <taxon>Gnathifera</taxon>
        <taxon>Rotifera</taxon>
        <taxon>Eurotatoria</taxon>
        <taxon>Bdelloidea</taxon>
        <taxon>Adinetida</taxon>
        <taxon>Adinetidae</taxon>
        <taxon>Adineta</taxon>
    </lineage>
</organism>
<dbReference type="Pfam" id="PF13532">
    <property type="entry name" value="2OG-FeII_Oxy_2"/>
    <property type="match status" value="1"/>
</dbReference>
<sequence>MQLIENLLSVNEAASALNCLRPETDEIQYGQYYAIGDNQSLIRLPRLMAFQASTNSCGDQPWYRCKIALVPQNNIVYTSWTPTVQKLKRVIEEMSGETWNLAHIIYYKDGQESMGLHSDCMLDLASGSKIAVVSLGVNRQMDLVKKQESTLDGPSQLQINLPGNSLFLLDEETNRHYVHGIKKEKSQIGERISIVFRHVLTYKTQNGKLYGNGLTYSTKQDIIQGETRRKMYKFAFTFFLALCLNWMFPFFSTNMFKLISGGIYWLSISLVIELVQQIIDADYVVPRGWAGFGLGVDPFRSDDLWSTLIVVYHGTTALAAQSILTHRQFLLPGDHLLDGTELAIRAGHIPGKVHIYTSPSIRYASLHVYSQVNSFKSPKIKKLYKVQIVLQCKQMPGTFKTQKETVGWGDKRICNTIPNEVIEHFTNRRSSVIPYRLLIRLENT</sequence>
<dbReference type="EMBL" id="CAJNOI010000090">
    <property type="protein sequence ID" value="CAF1039375.1"/>
    <property type="molecule type" value="Genomic_DNA"/>
</dbReference>